<evidence type="ECO:0000259" key="4">
    <source>
        <dbReference type="Pfam" id="PF00294"/>
    </source>
</evidence>
<evidence type="ECO:0000256" key="2">
    <source>
        <dbReference type="ARBA" id="ARBA00022679"/>
    </source>
</evidence>
<evidence type="ECO:0000256" key="1">
    <source>
        <dbReference type="ARBA" id="ARBA00010688"/>
    </source>
</evidence>
<name>A0AAD5E086_9CHLO</name>
<dbReference type="InterPro" id="IPR052700">
    <property type="entry name" value="Carb_kinase_PfkB-like"/>
</dbReference>
<dbReference type="GO" id="GO:0016301">
    <property type="term" value="F:kinase activity"/>
    <property type="evidence" value="ECO:0007669"/>
    <property type="project" value="UniProtKB-KW"/>
</dbReference>
<evidence type="ECO:0000256" key="3">
    <source>
        <dbReference type="ARBA" id="ARBA00022777"/>
    </source>
</evidence>
<comment type="caution">
    <text evidence="5">The sequence shown here is derived from an EMBL/GenBank/DDBJ whole genome shotgun (WGS) entry which is preliminary data.</text>
</comment>
<proteinExistence type="inferred from homology"/>
<dbReference type="EMBL" id="JADXDR010000003">
    <property type="protein sequence ID" value="KAI7846386.1"/>
    <property type="molecule type" value="Genomic_DNA"/>
</dbReference>
<dbReference type="InterPro" id="IPR011611">
    <property type="entry name" value="PfkB_dom"/>
</dbReference>
<dbReference type="InterPro" id="IPR029056">
    <property type="entry name" value="Ribokinase-like"/>
</dbReference>
<feature type="domain" description="Carbohydrate kinase PfkB" evidence="4">
    <location>
        <begin position="234"/>
        <end position="395"/>
    </location>
</feature>
<dbReference type="AlphaFoldDB" id="A0AAD5E086"/>
<comment type="similarity">
    <text evidence="1">Belongs to the carbohydrate kinase PfkB family.</text>
</comment>
<keyword evidence="6" id="KW-1185">Reference proteome</keyword>
<dbReference type="PANTHER" id="PTHR43320">
    <property type="entry name" value="SUGAR KINASE"/>
    <property type="match status" value="1"/>
</dbReference>
<dbReference type="Pfam" id="PF00294">
    <property type="entry name" value="PfkB"/>
    <property type="match status" value="2"/>
</dbReference>
<sequence length="444" mass="43552">MTSLVYGLGDPVLDIVSRVEHALLERLGAEAGGCIPVSAEEMGRLLALPEVAAHMMRVPGGSAANVMKGLACLAQGSRAAGALGSAASPAGSNAAAAGGSPPGAALDVAFVGMVGSDAVGAEYRASIAAHGVRPLLLQSGSGAPTATCLCLVTPDGQRTMRTCLSAALELSSPSLLPAQLGGGSSSSSSGGAANGSSAAGSSADCASGQQRSSAGRMALLHCEGYSLYRLPVAAAAMRAAHAAGARVSLDLASFEVVQNCWAALDSLLQERLVDIVFCNEQEAEALCQAAALPLPAGCDAQQQVAAAQRFLSEQRGVSTVIVSRGSKGCIARSADGQVAVTAAAKVPVVDTIGAGDLFTSGCLYGLLSGASLKACTECGCTAGTAAVQTAGAELGAEALQRLRTAIAGILAADRAGGTAASSGKAASAACTPERQEALVSAVGL</sequence>
<evidence type="ECO:0000313" key="5">
    <source>
        <dbReference type="EMBL" id="KAI7846386.1"/>
    </source>
</evidence>
<reference evidence="5" key="1">
    <citation type="submission" date="2020-11" db="EMBL/GenBank/DDBJ databases">
        <title>Chlorella ohadii genome sequencing and assembly.</title>
        <authorList>
            <person name="Murik O."/>
            <person name="Treves H."/>
            <person name="Kedem I."/>
            <person name="Shotland Y."/>
            <person name="Kaplan A."/>
        </authorList>
    </citation>
    <scope>NUCLEOTIDE SEQUENCE</scope>
    <source>
        <strain evidence="5">1</strain>
    </source>
</reference>
<organism evidence="5 6">
    <name type="scientific">Chlorella ohadii</name>
    <dbReference type="NCBI Taxonomy" id="2649997"/>
    <lineage>
        <taxon>Eukaryota</taxon>
        <taxon>Viridiplantae</taxon>
        <taxon>Chlorophyta</taxon>
        <taxon>core chlorophytes</taxon>
        <taxon>Trebouxiophyceae</taxon>
        <taxon>Chlorellales</taxon>
        <taxon>Chlorellaceae</taxon>
        <taxon>Chlorella clade</taxon>
        <taxon>Chlorella</taxon>
    </lineage>
</organism>
<feature type="domain" description="Carbohydrate kinase PfkB" evidence="4">
    <location>
        <begin position="54"/>
        <end position="173"/>
    </location>
</feature>
<accession>A0AAD5E086</accession>
<dbReference type="SUPFAM" id="SSF53613">
    <property type="entry name" value="Ribokinase-like"/>
    <property type="match status" value="1"/>
</dbReference>
<keyword evidence="2" id="KW-0808">Transferase</keyword>
<keyword evidence="3" id="KW-0418">Kinase</keyword>
<dbReference type="Proteomes" id="UP001205105">
    <property type="component" value="Unassembled WGS sequence"/>
</dbReference>
<protein>
    <recommendedName>
        <fullName evidence="4">Carbohydrate kinase PfkB domain-containing protein</fullName>
    </recommendedName>
</protein>
<dbReference type="PANTHER" id="PTHR43320:SF1">
    <property type="entry name" value="OS01G0105900 PROTEIN"/>
    <property type="match status" value="1"/>
</dbReference>
<dbReference type="CDD" id="cd01168">
    <property type="entry name" value="adenosine_kinase"/>
    <property type="match status" value="1"/>
</dbReference>
<evidence type="ECO:0000313" key="6">
    <source>
        <dbReference type="Proteomes" id="UP001205105"/>
    </source>
</evidence>
<gene>
    <name evidence="5" type="ORF">COHA_000097</name>
</gene>
<dbReference type="Gene3D" id="3.40.1190.20">
    <property type="match status" value="1"/>
</dbReference>